<name>A0A6V8PHZ2_9ACTN</name>
<evidence type="ECO:0000313" key="1">
    <source>
        <dbReference type="EMBL" id="GFP32305.1"/>
    </source>
</evidence>
<dbReference type="EMBL" id="BLSA01000055">
    <property type="protein sequence ID" value="GFP32305.1"/>
    <property type="molecule type" value="Genomic_DNA"/>
</dbReference>
<comment type="caution">
    <text evidence="1">The sequence shown here is derived from an EMBL/GenBank/DDBJ whole genome shotgun (WGS) entry which is preliminary data.</text>
</comment>
<accession>A0A6V8PHZ2</accession>
<proteinExistence type="predicted"/>
<dbReference type="Proteomes" id="UP000568877">
    <property type="component" value="Unassembled WGS sequence"/>
</dbReference>
<evidence type="ECO:0000313" key="2">
    <source>
        <dbReference type="Proteomes" id="UP000568877"/>
    </source>
</evidence>
<organism evidence="1 2">
    <name type="scientific">Candidatus Hakubella thermalkaliphila</name>
    <dbReference type="NCBI Taxonomy" id="2754717"/>
    <lineage>
        <taxon>Bacteria</taxon>
        <taxon>Bacillati</taxon>
        <taxon>Actinomycetota</taxon>
        <taxon>Actinomycetota incertae sedis</taxon>
        <taxon>Candidatus Hakubellales</taxon>
        <taxon>Candidatus Hakubellaceae</taxon>
        <taxon>Candidatus Hakubella</taxon>
    </lineage>
</organism>
<reference evidence="1 2" key="1">
    <citation type="journal article" date="2020" name="Front. Microbiol.">
        <title>Single-cell genomics of novel Actinobacteria with the Wood-Ljungdahl pathway discovered in a serpentinizing system.</title>
        <authorList>
            <person name="Merino N."/>
            <person name="Kawai M."/>
            <person name="Boyd E.S."/>
            <person name="Colman D.R."/>
            <person name="McGlynn S.E."/>
            <person name="Nealson K.H."/>
            <person name="Kurokawa K."/>
            <person name="Hongoh Y."/>
        </authorList>
    </citation>
    <scope>NUCLEOTIDE SEQUENCE [LARGE SCALE GENOMIC DNA]</scope>
    <source>
        <strain evidence="1 2">S42</strain>
    </source>
</reference>
<dbReference type="AlphaFoldDB" id="A0A6V8PHZ2"/>
<sequence>KKTPTLTLPQVQRLLAAALERERLDRRQAAQILKYYTYRNYGAYMAHSRRRKVNRLDC</sequence>
<gene>
    <name evidence="1" type="ORF">HKBW3S42_00611</name>
</gene>
<feature type="non-terminal residue" evidence="1">
    <location>
        <position position="1"/>
    </location>
</feature>
<protein>
    <submittedName>
        <fullName evidence="1">Uncharacterized protein</fullName>
    </submittedName>
</protein>